<dbReference type="InterPro" id="IPR025698">
    <property type="entry name" value="2TM_dom"/>
</dbReference>
<feature type="domain" description="2TM" evidence="2">
    <location>
        <begin position="8"/>
        <end position="87"/>
    </location>
</feature>
<evidence type="ECO:0000313" key="3">
    <source>
        <dbReference type="EMBL" id="ADN35737.1"/>
    </source>
</evidence>
<reference evidence="3 4" key="1">
    <citation type="journal article" date="2010" name="Stand. Genomic Sci.">
        <title>Complete genome sequence of Methanoplanus petrolearius type strain (SEBR 4847).</title>
        <authorList>
            <person name="Brambilla E."/>
            <person name="Djao O.D."/>
            <person name="Daligault H."/>
            <person name="Lapidus A."/>
            <person name="Lucas S."/>
            <person name="Hammon N."/>
            <person name="Nolan M."/>
            <person name="Tice H."/>
            <person name="Cheng J.F."/>
            <person name="Han C."/>
            <person name="Tapia R."/>
            <person name="Goodwin L."/>
            <person name="Pitluck S."/>
            <person name="Liolios K."/>
            <person name="Ivanova N."/>
            <person name="Mavromatis K."/>
            <person name="Mikhailova N."/>
            <person name="Pati A."/>
            <person name="Chen A."/>
            <person name="Palaniappan K."/>
            <person name="Land M."/>
            <person name="Hauser L."/>
            <person name="Chang Y.J."/>
            <person name="Jeffries C.D."/>
            <person name="Rohde M."/>
            <person name="Spring S."/>
            <person name="Sikorski J."/>
            <person name="Goker M."/>
            <person name="Woyke T."/>
            <person name="Bristow J."/>
            <person name="Eisen J.A."/>
            <person name="Markowitz V."/>
            <person name="Hugenholtz P."/>
            <person name="Kyrpides N.C."/>
            <person name="Klenk H.P."/>
        </authorList>
    </citation>
    <scope>NUCLEOTIDE SEQUENCE [LARGE SCALE GENOMIC DNA]</scope>
    <source>
        <strain evidence="4">DSM 11571 / OCM 486 / SEBR 4847</strain>
    </source>
</reference>
<dbReference type="HOGENOM" id="CLU_173284_0_0_2"/>
<dbReference type="Pfam" id="PF13239">
    <property type="entry name" value="2TM"/>
    <property type="match status" value="1"/>
</dbReference>
<keyword evidence="1" id="KW-0472">Membrane</keyword>
<keyword evidence="1" id="KW-1133">Transmembrane helix</keyword>
<dbReference type="EMBL" id="CP002117">
    <property type="protein sequence ID" value="ADN35737.1"/>
    <property type="molecule type" value="Genomic_DNA"/>
</dbReference>
<name>E1RK14_METP4</name>
<sequence>MTDDESYRKAKEKVAELRGFYSHLAAYICVNLMLISINLLTYSGYYWFLWVTFFWGLAVLGHAWRVFGHSKIMGDEWEEKKIREYMEKDKK</sequence>
<evidence type="ECO:0000256" key="1">
    <source>
        <dbReference type="SAM" id="Phobius"/>
    </source>
</evidence>
<dbReference type="Proteomes" id="UP000006565">
    <property type="component" value="Chromosome"/>
</dbReference>
<dbReference type="AlphaFoldDB" id="E1RK14"/>
<dbReference type="eggNOG" id="arCOG03230">
    <property type="taxonomic scope" value="Archaea"/>
</dbReference>
<keyword evidence="4" id="KW-1185">Reference proteome</keyword>
<dbReference type="KEGG" id="mpi:Mpet_0970"/>
<evidence type="ECO:0000259" key="2">
    <source>
        <dbReference type="Pfam" id="PF13239"/>
    </source>
</evidence>
<dbReference type="GeneID" id="9743432"/>
<accession>E1RK14</accession>
<keyword evidence="1" id="KW-0812">Transmembrane</keyword>
<organism evidence="3 4">
    <name type="scientific">Methanolacinia petrolearia (strain DSM 11571 / OCM 486 / SEBR 4847)</name>
    <name type="common">Methanoplanus petrolearius</name>
    <dbReference type="NCBI Taxonomy" id="679926"/>
    <lineage>
        <taxon>Archaea</taxon>
        <taxon>Methanobacteriati</taxon>
        <taxon>Methanobacteriota</taxon>
        <taxon>Stenosarchaea group</taxon>
        <taxon>Methanomicrobia</taxon>
        <taxon>Methanomicrobiales</taxon>
        <taxon>Methanomicrobiaceae</taxon>
        <taxon>Methanolacinia</taxon>
    </lineage>
</organism>
<dbReference type="RefSeq" id="WP_013328915.1">
    <property type="nucleotide sequence ID" value="NC_014507.1"/>
</dbReference>
<feature type="transmembrane region" description="Helical" evidence="1">
    <location>
        <begin position="45"/>
        <end position="64"/>
    </location>
</feature>
<evidence type="ECO:0000313" key="4">
    <source>
        <dbReference type="Proteomes" id="UP000006565"/>
    </source>
</evidence>
<gene>
    <name evidence="3" type="ordered locus">Mpet_0970</name>
</gene>
<dbReference type="OrthoDB" id="141933at2157"/>
<feature type="transmembrane region" description="Helical" evidence="1">
    <location>
        <begin position="20"/>
        <end position="39"/>
    </location>
</feature>
<protein>
    <recommendedName>
        <fullName evidence="2">2TM domain-containing protein</fullName>
    </recommendedName>
</protein>
<proteinExistence type="predicted"/>